<proteinExistence type="predicted"/>
<dbReference type="AlphaFoldDB" id="A0A7G9ZBH8"/>
<dbReference type="Pfam" id="PF13358">
    <property type="entry name" value="DDE_3"/>
    <property type="match status" value="1"/>
</dbReference>
<sequence length="207" mass="24128">MEMVLDVYKRPFDPRYPLVCMDESPKQLISETRTPIPASPGQPAKHDYEYRRCGMCNIFLACEPLAGTRMVKITERKTKRDWACFLEEIADQYERAEKITLVMDNLNTHVPGSLYETFPPDKAKAIMDRFEFVYTPKHGSWLNMAEIELNVLSGQCLNRRIDDIAVVRKEVLAWQNFRDNKSAKVNWQFTAEDARIKLSRLYPTLES</sequence>
<gene>
    <name evidence="2" type="ORF">LCMFKOLL_00006</name>
    <name evidence="3" type="ORF">LCMFKOLL_00008</name>
</gene>
<evidence type="ECO:0000259" key="1">
    <source>
        <dbReference type="Pfam" id="PF13358"/>
    </source>
</evidence>
<protein>
    <recommendedName>
        <fullName evidence="1">Tc1-like transposase DDE domain-containing protein</fullName>
    </recommendedName>
</protein>
<dbReference type="InterPro" id="IPR047655">
    <property type="entry name" value="Transpos_IS630-like"/>
</dbReference>
<evidence type="ECO:0000313" key="3">
    <source>
        <dbReference type="EMBL" id="QNO57612.1"/>
    </source>
</evidence>
<dbReference type="EMBL" id="MT631696">
    <property type="protein sequence ID" value="QNO57610.1"/>
    <property type="molecule type" value="Genomic_DNA"/>
</dbReference>
<dbReference type="NCBIfam" id="NF033545">
    <property type="entry name" value="transpos_IS630"/>
    <property type="match status" value="1"/>
</dbReference>
<reference evidence="3" key="1">
    <citation type="submission" date="2020-06" db="EMBL/GenBank/DDBJ databases">
        <title>Unique genomic features of the anaerobic methanotrophic archaea.</title>
        <authorList>
            <person name="Chadwick G.L."/>
            <person name="Skennerton C.T."/>
            <person name="Laso-Perez R."/>
            <person name="Leu A.O."/>
            <person name="Speth D.R."/>
            <person name="Yu H."/>
            <person name="Morgan-Lang C."/>
            <person name="Hatzenpichler R."/>
            <person name="Goudeau D."/>
            <person name="Malmstrom R."/>
            <person name="Brazelton W.J."/>
            <person name="Woyke T."/>
            <person name="Hallam S.J."/>
            <person name="Tyson G.W."/>
            <person name="Wegener G."/>
            <person name="Boetius A."/>
            <person name="Orphan V."/>
        </authorList>
    </citation>
    <scope>NUCLEOTIDE SEQUENCE</scope>
</reference>
<organism evidence="3">
    <name type="scientific">Candidatus Methanophaga sp. ANME-1 ERB7</name>
    <dbReference type="NCBI Taxonomy" id="2759913"/>
    <lineage>
        <taxon>Archaea</taxon>
        <taxon>Methanobacteriati</taxon>
        <taxon>Methanobacteriota</taxon>
        <taxon>Stenosarchaea group</taxon>
        <taxon>Methanomicrobia</taxon>
        <taxon>Candidatus Methanophagales</taxon>
        <taxon>Candidatus Methanophagaceae</taxon>
        <taxon>Candidatus Methanophaga</taxon>
    </lineage>
</organism>
<feature type="domain" description="Tc1-like transposase DDE" evidence="1">
    <location>
        <begin position="17"/>
        <end position="164"/>
    </location>
</feature>
<accession>A0A7G9ZBH8</accession>
<evidence type="ECO:0000313" key="2">
    <source>
        <dbReference type="EMBL" id="QNO57610.1"/>
    </source>
</evidence>
<dbReference type="InterPro" id="IPR038717">
    <property type="entry name" value="Tc1-like_DDE_dom"/>
</dbReference>
<dbReference type="EMBL" id="MT631696">
    <property type="protein sequence ID" value="QNO57612.1"/>
    <property type="molecule type" value="Genomic_DNA"/>
</dbReference>
<name>A0A7G9ZBH8_9EURY</name>